<proteinExistence type="inferred from homology"/>
<keyword evidence="4 6" id="KW-0560">Oxidoreductase</keyword>
<dbReference type="EMBL" id="CAJZBQ010000053">
    <property type="protein sequence ID" value="CAG9332043.1"/>
    <property type="molecule type" value="Genomic_DNA"/>
</dbReference>
<dbReference type="SUPFAM" id="SSF51316">
    <property type="entry name" value="Mss4-like"/>
    <property type="match status" value="1"/>
</dbReference>
<dbReference type="AlphaFoldDB" id="A0AAU9JWE0"/>
<evidence type="ECO:0000256" key="4">
    <source>
        <dbReference type="ARBA" id="ARBA00023002"/>
    </source>
</evidence>
<dbReference type="FunFam" id="2.170.150.20:FF:000001">
    <property type="entry name" value="Peptide methionine sulfoxide reductase MsrB"/>
    <property type="match status" value="1"/>
</dbReference>
<dbReference type="InterPro" id="IPR011057">
    <property type="entry name" value="Mss4-like_sf"/>
</dbReference>
<gene>
    <name evidence="8" type="ORF">BSTOLATCC_MIC54097</name>
</gene>
<evidence type="ECO:0000256" key="3">
    <source>
        <dbReference type="ARBA" id="ARBA00022833"/>
    </source>
</evidence>
<accession>A0AAU9JWE0</accession>
<dbReference type="NCBIfam" id="TIGR00357">
    <property type="entry name" value="peptide-methionine (R)-S-oxide reductase MsrB"/>
    <property type="match status" value="1"/>
</dbReference>
<reference evidence="8" key="1">
    <citation type="submission" date="2021-09" db="EMBL/GenBank/DDBJ databases">
        <authorList>
            <consortium name="AG Swart"/>
            <person name="Singh M."/>
            <person name="Singh A."/>
            <person name="Seah K."/>
            <person name="Emmerich C."/>
        </authorList>
    </citation>
    <scope>NUCLEOTIDE SEQUENCE</scope>
    <source>
        <strain evidence="8">ATCC30299</strain>
    </source>
</reference>
<dbReference type="EC" id="1.8.4.12" evidence="6"/>
<dbReference type="GO" id="GO:0030091">
    <property type="term" value="P:protein repair"/>
    <property type="evidence" value="ECO:0007669"/>
    <property type="project" value="InterPro"/>
</dbReference>
<dbReference type="GO" id="GO:0033743">
    <property type="term" value="F:peptide-methionine (R)-S-oxide reductase activity"/>
    <property type="evidence" value="ECO:0007669"/>
    <property type="project" value="UniProtKB-EC"/>
</dbReference>
<dbReference type="InterPro" id="IPR028427">
    <property type="entry name" value="Met_Sox_Rdtase_MsrB"/>
</dbReference>
<comment type="catalytic activity">
    <reaction evidence="5 6">
        <text>L-methionyl-[protein] + [thioredoxin]-disulfide + H2O = L-methionyl-(R)-S-oxide-[protein] + [thioredoxin]-dithiol</text>
        <dbReference type="Rhea" id="RHEA:24164"/>
        <dbReference type="Rhea" id="RHEA-COMP:10698"/>
        <dbReference type="Rhea" id="RHEA-COMP:10700"/>
        <dbReference type="Rhea" id="RHEA-COMP:12313"/>
        <dbReference type="Rhea" id="RHEA-COMP:12314"/>
        <dbReference type="ChEBI" id="CHEBI:15377"/>
        <dbReference type="ChEBI" id="CHEBI:16044"/>
        <dbReference type="ChEBI" id="CHEBI:29950"/>
        <dbReference type="ChEBI" id="CHEBI:45764"/>
        <dbReference type="ChEBI" id="CHEBI:50058"/>
        <dbReference type="EC" id="1.8.4.12"/>
    </reaction>
</comment>
<dbReference type="GO" id="GO:0005737">
    <property type="term" value="C:cytoplasm"/>
    <property type="evidence" value="ECO:0007669"/>
    <property type="project" value="TreeGrafter"/>
</dbReference>
<organism evidence="8 9">
    <name type="scientific">Blepharisma stoltei</name>
    <dbReference type="NCBI Taxonomy" id="1481888"/>
    <lineage>
        <taxon>Eukaryota</taxon>
        <taxon>Sar</taxon>
        <taxon>Alveolata</taxon>
        <taxon>Ciliophora</taxon>
        <taxon>Postciliodesmatophora</taxon>
        <taxon>Heterotrichea</taxon>
        <taxon>Heterotrichida</taxon>
        <taxon>Blepharismidae</taxon>
        <taxon>Blepharisma</taxon>
    </lineage>
</organism>
<dbReference type="HAMAP" id="MF_01400">
    <property type="entry name" value="MsrB"/>
    <property type="match status" value="1"/>
</dbReference>
<evidence type="ECO:0000313" key="8">
    <source>
        <dbReference type="EMBL" id="CAG9332043.1"/>
    </source>
</evidence>
<comment type="caution">
    <text evidence="8">The sequence shown here is derived from an EMBL/GenBank/DDBJ whole genome shotgun (WGS) entry which is preliminary data.</text>
</comment>
<dbReference type="PROSITE" id="PS51790">
    <property type="entry name" value="MSRB"/>
    <property type="match status" value="1"/>
</dbReference>
<dbReference type="PANTHER" id="PTHR10173:SF52">
    <property type="entry name" value="METHIONINE-R-SULFOXIDE REDUCTASE B1"/>
    <property type="match status" value="1"/>
</dbReference>
<evidence type="ECO:0000256" key="6">
    <source>
        <dbReference type="RuleBase" id="RU365044"/>
    </source>
</evidence>
<name>A0AAU9JWE0_9CILI</name>
<evidence type="ECO:0000259" key="7">
    <source>
        <dbReference type="PROSITE" id="PS51790"/>
    </source>
</evidence>
<keyword evidence="2 6" id="KW-0479">Metal-binding</keyword>
<dbReference type="Pfam" id="PF01641">
    <property type="entry name" value="SelR"/>
    <property type="match status" value="1"/>
</dbReference>
<keyword evidence="3 6" id="KW-0862">Zinc</keyword>
<evidence type="ECO:0000313" key="9">
    <source>
        <dbReference type="Proteomes" id="UP001162131"/>
    </source>
</evidence>
<evidence type="ECO:0000256" key="1">
    <source>
        <dbReference type="ARBA" id="ARBA00007174"/>
    </source>
</evidence>
<protein>
    <recommendedName>
        <fullName evidence="6">Peptide-methionine (R)-S-oxide reductase</fullName>
        <ecNumber evidence="6">1.8.4.12</ecNumber>
    </recommendedName>
</protein>
<evidence type="ECO:0000256" key="2">
    <source>
        <dbReference type="ARBA" id="ARBA00022723"/>
    </source>
</evidence>
<dbReference type="Gene3D" id="2.170.150.20">
    <property type="entry name" value="Peptide methionine sulfoxide reductase"/>
    <property type="match status" value="1"/>
</dbReference>
<comment type="cofactor">
    <cofactor evidence="6">
        <name>Zn(2+)</name>
        <dbReference type="ChEBI" id="CHEBI:29105"/>
    </cofactor>
    <text evidence="6">Binds 1 zinc ion per subunit.</text>
</comment>
<evidence type="ECO:0000256" key="5">
    <source>
        <dbReference type="ARBA" id="ARBA00048488"/>
    </source>
</evidence>
<dbReference type="GO" id="GO:0006979">
    <property type="term" value="P:response to oxidative stress"/>
    <property type="evidence" value="ECO:0007669"/>
    <property type="project" value="InterPro"/>
</dbReference>
<dbReference type="PANTHER" id="PTHR10173">
    <property type="entry name" value="METHIONINE SULFOXIDE REDUCTASE"/>
    <property type="match status" value="1"/>
</dbReference>
<dbReference type="Proteomes" id="UP001162131">
    <property type="component" value="Unassembled WGS sequence"/>
</dbReference>
<comment type="similarity">
    <text evidence="1 6">Belongs to the MsrB Met sulfoxide reductase family.</text>
</comment>
<sequence>MISRLRHIFLRSFSSDNKSPIAMEDKESLRKRLTPLQYKVTQESFTEYPFTSEYTDHHESGIYNCVVCGVQLFSSQSKFNSGCGWPAFDAPMDANQIKNLHDSTHGMQRTEVRCQNCDAHLGHVFDDGPTATGIRYCINGASLQFTKK</sequence>
<keyword evidence="9" id="KW-1185">Reference proteome</keyword>
<dbReference type="InterPro" id="IPR002579">
    <property type="entry name" value="Met_Sox_Rdtase_MsrB_dom"/>
</dbReference>
<feature type="domain" description="MsrB" evidence="7">
    <location>
        <begin position="26"/>
        <end position="148"/>
    </location>
</feature>
<dbReference type="GO" id="GO:0046872">
    <property type="term" value="F:metal ion binding"/>
    <property type="evidence" value="ECO:0007669"/>
    <property type="project" value="UniProtKB-KW"/>
</dbReference>